<protein>
    <recommendedName>
        <fullName evidence="6">BZIP domain-containing protein</fullName>
    </recommendedName>
</protein>
<name>A0ABR4CNA5_9HELO</name>
<keyword evidence="5" id="KW-1185">Reference proteome</keyword>
<organism evidence="4 5">
    <name type="scientific">Oculimacula yallundae</name>
    <dbReference type="NCBI Taxonomy" id="86028"/>
    <lineage>
        <taxon>Eukaryota</taxon>
        <taxon>Fungi</taxon>
        <taxon>Dikarya</taxon>
        <taxon>Ascomycota</taxon>
        <taxon>Pezizomycotina</taxon>
        <taxon>Leotiomycetes</taxon>
        <taxon>Helotiales</taxon>
        <taxon>Ploettnerulaceae</taxon>
        <taxon>Oculimacula</taxon>
    </lineage>
</organism>
<dbReference type="PANTHER" id="PTHR40621:SF6">
    <property type="entry name" value="AP-1-LIKE TRANSCRIPTION FACTOR YAP1-RELATED"/>
    <property type="match status" value="1"/>
</dbReference>
<accession>A0ABR4CNA5</accession>
<evidence type="ECO:0000256" key="1">
    <source>
        <dbReference type="ARBA" id="ARBA00004123"/>
    </source>
</evidence>
<dbReference type="EMBL" id="JAZHXI010000006">
    <property type="protein sequence ID" value="KAL2070997.1"/>
    <property type="molecule type" value="Genomic_DNA"/>
</dbReference>
<comment type="caution">
    <text evidence="4">The sequence shown here is derived from an EMBL/GenBank/DDBJ whole genome shotgun (WGS) entry which is preliminary data.</text>
</comment>
<dbReference type="SUPFAM" id="SSF57959">
    <property type="entry name" value="Leucine zipper domain"/>
    <property type="match status" value="1"/>
</dbReference>
<dbReference type="Gene3D" id="1.20.5.170">
    <property type="match status" value="1"/>
</dbReference>
<evidence type="ECO:0000256" key="3">
    <source>
        <dbReference type="SAM" id="MobiDB-lite"/>
    </source>
</evidence>
<dbReference type="CDD" id="cd14688">
    <property type="entry name" value="bZIP_YAP"/>
    <property type="match status" value="1"/>
</dbReference>
<keyword evidence="2" id="KW-0539">Nucleus</keyword>
<feature type="compositionally biased region" description="Basic and acidic residues" evidence="3">
    <location>
        <begin position="1"/>
        <end position="15"/>
    </location>
</feature>
<feature type="region of interest" description="Disordered" evidence="3">
    <location>
        <begin position="1"/>
        <end position="23"/>
    </location>
</feature>
<evidence type="ECO:0000313" key="5">
    <source>
        <dbReference type="Proteomes" id="UP001595075"/>
    </source>
</evidence>
<proteinExistence type="predicted"/>
<evidence type="ECO:0000256" key="2">
    <source>
        <dbReference type="ARBA" id="ARBA00023242"/>
    </source>
</evidence>
<dbReference type="InterPro" id="IPR050936">
    <property type="entry name" value="AP-1-like"/>
</dbReference>
<gene>
    <name evidence="4" type="ORF">VTL71DRAFT_14023</name>
</gene>
<dbReference type="Proteomes" id="UP001595075">
    <property type="component" value="Unassembled WGS sequence"/>
</dbReference>
<dbReference type="PANTHER" id="PTHR40621">
    <property type="entry name" value="TRANSCRIPTION FACTOR KAPC-RELATED"/>
    <property type="match status" value="1"/>
</dbReference>
<evidence type="ECO:0000313" key="4">
    <source>
        <dbReference type="EMBL" id="KAL2070997.1"/>
    </source>
</evidence>
<sequence length="283" mass="32272">MEDHVDDHEAYERRRNQVRRAQKSHRTRKALYFKSLEEEISELREQNAALLKGTSIQYLREIISQFQNVLVANNLTFPPYDFDKPCPDDLTAIEVTGNSYNTQCLKAQLLPSYVPCENSRSATQLLHASGLQNITQISFDFILALEQPCLSHRNHIPPDLLITEGMGANGHELMLSSPIRARGPESNRISSVDEEYPLLAKWTVLTAELEGLLRLSQGLGLGIEEVTPVQAWQIITQHNRFESLTFELLERMRLVLLPMVKCYGFGAVIERAEFENVLNEMFS</sequence>
<comment type="subcellular location">
    <subcellularLocation>
        <location evidence="1">Nucleus</location>
    </subcellularLocation>
</comment>
<dbReference type="InterPro" id="IPR046347">
    <property type="entry name" value="bZIP_sf"/>
</dbReference>
<evidence type="ECO:0008006" key="6">
    <source>
        <dbReference type="Google" id="ProtNLM"/>
    </source>
</evidence>
<reference evidence="4 5" key="1">
    <citation type="journal article" date="2024" name="Commun. Biol.">
        <title>Comparative genomic analysis of thermophilic fungi reveals convergent evolutionary adaptations and gene losses.</title>
        <authorList>
            <person name="Steindorff A.S."/>
            <person name="Aguilar-Pontes M.V."/>
            <person name="Robinson A.J."/>
            <person name="Andreopoulos B."/>
            <person name="LaButti K."/>
            <person name="Kuo A."/>
            <person name="Mondo S."/>
            <person name="Riley R."/>
            <person name="Otillar R."/>
            <person name="Haridas S."/>
            <person name="Lipzen A."/>
            <person name="Grimwood J."/>
            <person name="Schmutz J."/>
            <person name="Clum A."/>
            <person name="Reid I.D."/>
            <person name="Moisan M.C."/>
            <person name="Butler G."/>
            <person name="Nguyen T.T.M."/>
            <person name="Dewar K."/>
            <person name="Conant G."/>
            <person name="Drula E."/>
            <person name="Henrissat B."/>
            <person name="Hansel C."/>
            <person name="Singer S."/>
            <person name="Hutchinson M.I."/>
            <person name="de Vries R.P."/>
            <person name="Natvig D.O."/>
            <person name="Powell A.J."/>
            <person name="Tsang A."/>
            <person name="Grigoriev I.V."/>
        </authorList>
    </citation>
    <scope>NUCLEOTIDE SEQUENCE [LARGE SCALE GENOMIC DNA]</scope>
    <source>
        <strain evidence="4 5">CBS 494.80</strain>
    </source>
</reference>